<feature type="domain" description="RRM" evidence="4">
    <location>
        <begin position="162"/>
        <end position="234"/>
    </location>
</feature>
<dbReference type="PANTHER" id="PTHR15481:SF0">
    <property type="entry name" value="LD23870P-RELATED"/>
    <property type="match status" value="1"/>
</dbReference>
<dbReference type="EMBL" id="CAJVPJ010000152">
    <property type="protein sequence ID" value="CAG8486914.1"/>
    <property type="molecule type" value="Genomic_DNA"/>
</dbReference>
<keyword evidence="6" id="KW-1185">Reference proteome</keyword>
<evidence type="ECO:0000259" key="4">
    <source>
        <dbReference type="PROSITE" id="PS50102"/>
    </source>
</evidence>
<dbReference type="SUPFAM" id="SSF54928">
    <property type="entry name" value="RNA-binding domain, RBD"/>
    <property type="match status" value="1"/>
</dbReference>
<evidence type="ECO:0000313" key="6">
    <source>
        <dbReference type="Proteomes" id="UP000789572"/>
    </source>
</evidence>
<dbReference type="GO" id="GO:0000398">
    <property type="term" value="P:mRNA splicing, via spliceosome"/>
    <property type="evidence" value="ECO:0007669"/>
    <property type="project" value="TreeGrafter"/>
</dbReference>
<evidence type="ECO:0000313" key="5">
    <source>
        <dbReference type="EMBL" id="CAG8486914.1"/>
    </source>
</evidence>
<sequence>MTGWEIEESEICQLHKVIDNLVEKVEHLNFIVHEKDEEIESLQNRVMQLEKLDISSRYKHADILKNDSSSSNGHSSNDSDNSNGNNDGISSNDGDNSNSSSNSDAGMNAGEKAEDNDSKKEIEWICSHKPFTKVMPKFTLAFNLMVSLLLVAKPQKSYKVKNRVYVGGLTTQVTKEALYVELNLLFGEVVDIQILYHRWCAFVEFAQPSSCSKALARGHIEINGLYLSINKNTV</sequence>
<dbReference type="Gene3D" id="3.30.70.330">
    <property type="match status" value="1"/>
</dbReference>
<dbReference type="Pfam" id="PF00076">
    <property type="entry name" value="RRM_1"/>
    <property type="match status" value="1"/>
</dbReference>
<dbReference type="PANTHER" id="PTHR15481">
    <property type="entry name" value="RIBONUCLEIC ACID BINDING PROTEIN S1"/>
    <property type="match status" value="1"/>
</dbReference>
<dbReference type="AlphaFoldDB" id="A0A9N8ZBT1"/>
<dbReference type="OrthoDB" id="439808at2759"/>
<proteinExistence type="predicted"/>
<reference evidence="5" key="1">
    <citation type="submission" date="2021-06" db="EMBL/GenBank/DDBJ databases">
        <authorList>
            <person name="Kallberg Y."/>
            <person name="Tangrot J."/>
            <person name="Rosling A."/>
        </authorList>
    </citation>
    <scope>NUCLEOTIDE SEQUENCE</scope>
    <source>
        <strain evidence="5">IA702</strain>
    </source>
</reference>
<dbReference type="GO" id="GO:0061574">
    <property type="term" value="C:ASAP complex"/>
    <property type="evidence" value="ECO:0007669"/>
    <property type="project" value="TreeGrafter"/>
</dbReference>
<dbReference type="GO" id="GO:0003723">
    <property type="term" value="F:RNA binding"/>
    <property type="evidence" value="ECO:0007669"/>
    <property type="project" value="UniProtKB-UniRule"/>
</dbReference>
<protein>
    <submittedName>
        <fullName evidence="5">8903_t:CDS:1</fullName>
    </submittedName>
</protein>
<dbReference type="PROSITE" id="PS50102">
    <property type="entry name" value="RRM"/>
    <property type="match status" value="1"/>
</dbReference>
<name>A0A9N8ZBT1_9GLOM</name>
<dbReference type="GO" id="GO:0005737">
    <property type="term" value="C:cytoplasm"/>
    <property type="evidence" value="ECO:0007669"/>
    <property type="project" value="TreeGrafter"/>
</dbReference>
<organism evidence="5 6">
    <name type="scientific">Paraglomus occultum</name>
    <dbReference type="NCBI Taxonomy" id="144539"/>
    <lineage>
        <taxon>Eukaryota</taxon>
        <taxon>Fungi</taxon>
        <taxon>Fungi incertae sedis</taxon>
        <taxon>Mucoromycota</taxon>
        <taxon>Glomeromycotina</taxon>
        <taxon>Glomeromycetes</taxon>
        <taxon>Paraglomerales</taxon>
        <taxon>Paraglomeraceae</taxon>
        <taxon>Paraglomus</taxon>
    </lineage>
</organism>
<feature type="compositionally biased region" description="Low complexity" evidence="3">
    <location>
        <begin position="66"/>
        <end position="104"/>
    </location>
</feature>
<feature type="region of interest" description="Disordered" evidence="3">
    <location>
        <begin position="64"/>
        <end position="115"/>
    </location>
</feature>
<keyword evidence="1 2" id="KW-0694">RNA-binding</keyword>
<gene>
    <name evidence="5" type="ORF">POCULU_LOCUS1852</name>
</gene>
<evidence type="ECO:0000256" key="3">
    <source>
        <dbReference type="SAM" id="MobiDB-lite"/>
    </source>
</evidence>
<dbReference type="InterPro" id="IPR000504">
    <property type="entry name" value="RRM_dom"/>
</dbReference>
<evidence type="ECO:0000256" key="2">
    <source>
        <dbReference type="PROSITE-ProRule" id="PRU00176"/>
    </source>
</evidence>
<dbReference type="InterPro" id="IPR035979">
    <property type="entry name" value="RBD_domain_sf"/>
</dbReference>
<evidence type="ECO:0000256" key="1">
    <source>
        <dbReference type="ARBA" id="ARBA00022884"/>
    </source>
</evidence>
<comment type="caution">
    <text evidence="5">The sequence shown here is derived from an EMBL/GenBank/DDBJ whole genome shotgun (WGS) entry which is preliminary data.</text>
</comment>
<dbReference type="CDD" id="cd00590">
    <property type="entry name" value="RRM_SF"/>
    <property type="match status" value="1"/>
</dbReference>
<dbReference type="Proteomes" id="UP000789572">
    <property type="component" value="Unassembled WGS sequence"/>
</dbReference>
<dbReference type="GO" id="GO:0005654">
    <property type="term" value="C:nucleoplasm"/>
    <property type="evidence" value="ECO:0007669"/>
    <property type="project" value="TreeGrafter"/>
</dbReference>
<dbReference type="SMART" id="SM00360">
    <property type="entry name" value="RRM"/>
    <property type="match status" value="1"/>
</dbReference>
<dbReference type="InterPro" id="IPR012677">
    <property type="entry name" value="Nucleotide-bd_a/b_plait_sf"/>
</dbReference>
<accession>A0A9N8ZBT1</accession>